<keyword evidence="2" id="KW-1185">Reference proteome</keyword>
<evidence type="ECO:0000313" key="1">
    <source>
        <dbReference type="EMBL" id="KAI4369696.1"/>
    </source>
</evidence>
<evidence type="ECO:0000313" key="2">
    <source>
        <dbReference type="Proteomes" id="UP001057402"/>
    </source>
</evidence>
<name>A0ACB9QVY3_9MYRT</name>
<proteinExistence type="predicted"/>
<gene>
    <name evidence="1" type="ORF">MLD38_018110</name>
</gene>
<reference evidence="2" key="1">
    <citation type="journal article" date="2023" name="Front. Plant Sci.">
        <title>Chromosomal-level genome assembly of Melastoma candidum provides insights into trichome evolution.</title>
        <authorList>
            <person name="Zhong Y."/>
            <person name="Wu W."/>
            <person name="Sun C."/>
            <person name="Zou P."/>
            <person name="Liu Y."/>
            <person name="Dai S."/>
            <person name="Zhou R."/>
        </authorList>
    </citation>
    <scope>NUCLEOTIDE SEQUENCE [LARGE SCALE GENOMIC DNA]</scope>
</reference>
<dbReference type="Proteomes" id="UP001057402">
    <property type="component" value="Chromosome 5"/>
</dbReference>
<dbReference type="EMBL" id="CM042884">
    <property type="protein sequence ID" value="KAI4369696.1"/>
    <property type="molecule type" value="Genomic_DNA"/>
</dbReference>
<accession>A0ACB9QVY3</accession>
<organism evidence="1 2">
    <name type="scientific">Melastoma candidum</name>
    <dbReference type="NCBI Taxonomy" id="119954"/>
    <lineage>
        <taxon>Eukaryota</taxon>
        <taxon>Viridiplantae</taxon>
        <taxon>Streptophyta</taxon>
        <taxon>Embryophyta</taxon>
        <taxon>Tracheophyta</taxon>
        <taxon>Spermatophyta</taxon>
        <taxon>Magnoliopsida</taxon>
        <taxon>eudicotyledons</taxon>
        <taxon>Gunneridae</taxon>
        <taxon>Pentapetalae</taxon>
        <taxon>rosids</taxon>
        <taxon>malvids</taxon>
        <taxon>Myrtales</taxon>
        <taxon>Melastomataceae</taxon>
        <taxon>Melastomatoideae</taxon>
        <taxon>Melastomateae</taxon>
        <taxon>Melastoma</taxon>
    </lineage>
</organism>
<sequence>MKGRDFDRSLCHCLDHDTPPDHALPTFERRAGVCDAILLAIRMQMYPKPLFVSLLIIPGRDNIDLVLTRGELDPNLSSMLGIIPGQRTVLRPRERLLVFLTDIQQRGKIPRTDLQGSTRG</sequence>
<comment type="caution">
    <text evidence="1">The sequence shown here is derived from an EMBL/GenBank/DDBJ whole genome shotgun (WGS) entry which is preliminary data.</text>
</comment>
<protein>
    <submittedName>
        <fullName evidence="1">Uncharacterized protein</fullName>
    </submittedName>
</protein>